<evidence type="ECO:0000256" key="6">
    <source>
        <dbReference type="ARBA" id="ARBA00023235"/>
    </source>
</evidence>
<dbReference type="InterPro" id="IPR002130">
    <property type="entry name" value="Cyclophilin-type_PPIase_dom"/>
</dbReference>
<dbReference type="SUPFAM" id="SSF50891">
    <property type="entry name" value="Cyclophilin-like"/>
    <property type="match status" value="1"/>
</dbReference>
<keyword evidence="6 7" id="KW-0413">Isomerase</keyword>
<reference evidence="9 10" key="2">
    <citation type="submission" date="2018-05" db="EMBL/GenBank/DDBJ databases">
        <authorList>
            <person name="Lanie J.A."/>
            <person name="Ng W.-L."/>
            <person name="Kazmierczak K.M."/>
            <person name="Andrzejewski T.M."/>
            <person name="Davidsen T.M."/>
            <person name="Wayne K.J."/>
            <person name="Tettelin H."/>
            <person name="Glass J.I."/>
            <person name="Rusch D."/>
            <person name="Podicherti R."/>
            <person name="Tsui H.-C.T."/>
            <person name="Winkler M.E."/>
        </authorList>
    </citation>
    <scope>NUCLEOTIDE SEQUENCE [LARGE SCALE GENOMIC DNA]</scope>
    <source>
        <strain evidence="9 10">YBY</strain>
    </source>
</reference>
<comment type="function">
    <text evidence="1 7">PPIases accelerate the folding of proteins. It catalyzes the cis-trans isomerization of proline imidic peptide bonds in oligopeptides.</text>
</comment>
<keyword evidence="5 7" id="KW-0697">Rotamase</keyword>
<dbReference type="GO" id="GO:0003755">
    <property type="term" value="F:peptidyl-prolyl cis-trans isomerase activity"/>
    <property type="evidence" value="ECO:0007669"/>
    <property type="project" value="UniProtKB-UniRule"/>
</dbReference>
<evidence type="ECO:0000256" key="7">
    <source>
        <dbReference type="RuleBase" id="RU363019"/>
    </source>
</evidence>
<keyword evidence="7" id="KW-0732">Signal</keyword>
<comment type="caution">
    <text evidence="9">The sequence shown here is derived from an EMBL/GenBank/DDBJ whole genome shotgun (WGS) entry which is preliminary data.</text>
</comment>
<dbReference type="Proteomes" id="UP000245216">
    <property type="component" value="Unassembled WGS sequence"/>
</dbReference>
<feature type="signal peptide" evidence="7">
    <location>
        <begin position="1"/>
        <end position="35"/>
    </location>
</feature>
<feature type="region of interest" description="Disordered" evidence="8">
    <location>
        <begin position="34"/>
        <end position="53"/>
    </location>
</feature>
<evidence type="ECO:0000256" key="3">
    <source>
        <dbReference type="ARBA" id="ARBA00007365"/>
    </source>
</evidence>
<dbReference type="GO" id="GO:0006457">
    <property type="term" value="P:protein folding"/>
    <property type="evidence" value="ECO:0007669"/>
    <property type="project" value="InterPro"/>
</dbReference>
<dbReference type="GO" id="GO:0005737">
    <property type="term" value="C:cytoplasm"/>
    <property type="evidence" value="ECO:0007669"/>
    <property type="project" value="UniProtKB-SubCell"/>
</dbReference>
<reference evidence="9 10" key="1">
    <citation type="submission" date="2018-05" db="EMBL/GenBank/DDBJ databases">
        <title>Genome Sequence of an Efficient Indole-Degrading Bacterium, Alcaligenes sp.YBY.</title>
        <authorList>
            <person name="Yang B."/>
        </authorList>
    </citation>
    <scope>NUCLEOTIDE SEQUENCE [LARGE SCALE GENOMIC DNA]</scope>
    <source>
        <strain evidence="9 10">YBY</strain>
    </source>
</reference>
<organism evidence="9 10">
    <name type="scientific">Alcaligenes faecalis</name>
    <dbReference type="NCBI Taxonomy" id="511"/>
    <lineage>
        <taxon>Bacteria</taxon>
        <taxon>Pseudomonadati</taxon>
        <taxon>Pseudomonadota</taxon>
        <taxon>Betaproteobacteria</taxon>
        <taxon>Burkholderiales</taxon>
        <taxon>Alcaligenaceae</taxon>
        <taxon>Alcaligenes</taxon>
    </lineage>
</organism>
<comment type="catalytic activity">
    <reaction evidence="7">
        <text>[protein]-peptidylproline (omega=180) = [protein]-peptidylproline (omega=0)</text>
        <dbReference type="Rhea" id="RHEA:16237"/>
        <dbReference type="Rhea" id="RHEA-COMP:10747"/>
        <dbReference type="Rhea" id="RHEA-COMP:10748"/>
        <dbReference type="ChEBI" id="CHEBI:83833"/>
        <dbReference type="ChEBI" id="CHEBI:83834"/>
        <dbReference type="EC" id="5.2.1.8"/>
    </reaction>
</comment>
<dbReference type="OrthoDB" id="9807797at2"/>
<protein>
    <recommendedName>
        <fullName evidence="7">Peptidyl-prolyl cis-trans isomerase</fullName>
        <shortName evidence="7">PPIase</shortName>
        <ecNumber evidence="7">5.2.1.8</ecNumber>
    </recommendedName>
</protein>
<evidence type="ECO:0000256" key="1">
    <source>
        <dbReference type="ARBA" id="ARBA00002388"/>
    </source>
</evidence>
<dbReference type="STRING" id="511.UZ73_05790"/>
<dbReference type="CDD" id="cd01920">
    <property type="entry name" value="cyclophilin_EcCYP_like"/>
    <property type="match status" value="1"/>
</dbReference>
<dbReference type="PANTHER" id="PTHR43246">
    <property type="entry name" value="PEPTIDYL-PROLYL CIS-TRANS ISOMERASE CYP38, CHLOROPLASTIC"/>
    <property type="match status" value="1"/>
</dbReference>
<sequence length="215" mass="23372">MFASTFQWCDQARSLRTLLIAACMAMPMMSSPAMAADSSTSSEGTSMSTSPRVQLQTNQGTILIELNAEKAPNTVANFVDYVSSGFYDGTVFHRVINNFMIQGGGFEADMKQKATNAPVKNEADNGLKNDKYTLAMARTSDPHSATAQFFINVADNDFLNFTAPTANGWGYAVFGRVIEGMDVVDKIKTVRTGNKGFHQDVPVEDVVLEKATLVE</sequence>
<dbReference type="InterPro" id="IPR044665">
    <property type="entry name" value="E_coli_cyclophilin_A-like"/>
</dbReference>
<dbReference type="Pfam" id="PF00160">
    <property type="entry name" value="Pro_isomerase"/>
    <property type="match status" value="1"/>
</dbReference>
<evidence type="ECO:0000256" key="5">
    <source>
        <dbReference type="ARBA" id="ARBA00023110"/>
    </source>
</evidence>
<feature type="chain" id="PRO_5041746348" description="Peptidyl-prolyl cis-trans isomerase" evidence="7">
    <location>
        <begin position="36"/>
        <end position="215"/>
    </location>
</feature>
<evidence type="ECO:0000256" key="4">
    <source>
        <dbReference type="ARBA" id="ARBA00022490"/>
    </source>
</evidence>
<dbReference type="Gene3D" id="2.40.100.10">
    <property type="entry name" value="Cyclophilin-like"/>
    <property type="match status" value="1"/>
</dbReference>
<gene>
    <name evidence="9" type="ORF">DF183_06835</name>
</gene>
<dbReference type="PROSITE" id="PS00170">
    <property type="entry name" value="CSA_PPIASE_1"/>
    <property type="match status" value="1"/>
</dbReference>
<dbReference type="PRINTS" id="PR00153">
    <property type="entry name" value="CSAPPISMRASE"/>
</dbReference>
<dbReference type="AlphaFoldDB" id="A0A2U2BK80"/>
<dbReference type="PROSITE" id="PS50072">
    <property type="entry name" value="CSA_PPIASE_2"/>
    <property type="match status" value="1"/>
</dbReference>
<dbReference type="EC" id="5.2.1.8" evidence="7"/>
<evidence type="ECO:0000313" key="10">
    <source>
        <dbReference type="Proteomes" id="UP000245216"/>
    </source>
</evidence>
<proteinExistence type="inferred from homology"/>
<dbReference type="FunFam" id="2.40.100.10:FF:000004">
    <property type="entry name" value="Peptidyl-prolyl cis-trans isomerase"/>
    <property type="match status" value="1"/>
</dbReference>
<comment type="subcellular location">
    <subcellularLocation>
        <location evidence="2">Cytoplasm</location>
    </subcellularLocation>
</comment>
<dbReference type="InterPro" id="IPR029000">
    <property type="entry name" value="Cyclophilin-like_dom_sf"/>
</dbReference>
<evidence type="ECO:0000256" key="8">
    <source>
        <dbReference type="SAM" id="MobiDB-lite"/>
    </source>
</evidence>
<dbReference type="EMBL" id="QEXO01000002">
    <property type="protein sequence ID" value="PWE14435.1"/>
    <property type="molecule type" value="Genomic_DNA"/>
</dbReference>
<evidence type="ECO:0000256" key="2">
    <source>
        <dbReference type="ARBA" id="ARBA00004496"/>
    </source>
</evidence>
<evidence type="ECO:0000313" key="9">
    <source>
        <dbReference type="EMBL" id="PWE14435.1"/>
    </source>
</evidence>
<dbReference type="InterPro" id="IPR020892">
    <property type="entry name" value="Cyclophilin-type_PPIase_CS"/>
</dbReference>
<comment type="similarity">
    <text evidence="3 7">Belongs to the cyclophilin-type PPIase family.</text>
</comment>
<keyword evidence="4" id="KW-0963">Cytoplasm</keyword>
<feature type="compositionally biased region" description="Low complexity" evidence="8">
    <location>
        <begin position="34"/>
        <end position="50"/>
    </location>
</feature>
<accession>A0A2U2BK80</accession>
<name>A0A2U2BK80_ALCFA</name>